<comment type="caution">
    <text evidence="1">The sequence shown here is derived from an EMBL/GenBank/DDBJ whole genome shotgun (WGS) entry which is preliminary data.</text>
</comment>
<reference evidence="1 2" key="1">
    <citation type="submission" date="2019-01" db="EMBL/GenBank/DDBJ databases">
        <title>Draft Genome Sequencing of Zygosaccharomyces mellis Ca-7.</title>
        <authorList>
            <person name="Shiwa Y."/>
            <person name="Kanesaki Y."/>
            <person name="Ishige T."/>
            <person name="Mura K."/>
            <person name="Hori T."/>
            <person name="Tamura T."/>
        </authorList>
    </citation>
    <scope>NUCLEOTIDE SEQUENCE [LARGE SCALE GENOMIC DNA]</scope>
    <source>
        <strain evidence="1 2">Ca-7</strain>
    </source>
</reference>
<protein>
    <submittedName>
        <fullName evidence="1">Uncharacterized protein</fullName>
    </submittedName>
</protein>
<proteinExistence type="predicted"/>
<organism evidence="1 2">
    <name type="scientific">Zygosaccharomyces mellis</name>
    <dbReference type="NCBI Taxonomy" id="42258"/>
    <lineage>
        <taxon>Eukaryota</taxon>
        <taxon>Fungi</taxon>
        <taxon>Dikarya</taxon>
        <taxon>Ascomycota</taxon>
        <taxon>Saccharomycotina</taxon>
        <taxon>Saccharomycetes</taxon>
        <taxon>Saccharomycetales</taxon>
        <taxon>Saccharomycetaceae</taxon>
        <taxon>Zygosaccharomyces</taxon>
    </lineage>
</organism>
<dbReference type="SUPFAM" id="SSF103657">
    <property type="entry name" value="BAR/IMD domain-like"/>
    <property type="match status" value="1"/>
</dbReference>
<dbReference type="AlphaFoldDB" id="A0A4C2E353"/>
<evidence type="ECO:0000313" key="1">
    <source>
        <dbReference type="EMBL" id="GCE98647.1"/>
    </source>
</evidence>
<accession>A0A4C2E353</accession>
<dbReference type="Proteomes" id="UP000301737">
    <property type="component" value="Unassembled WGS sequence"/>
</dbReference>
<gene>
    <name evidence="1" type="ORF">ZYGM_001509</name>
</gene>
<dbReference type="EMBL" id="BIMX01000006">
    <property type="protein sequence ID" value="GCE98647.1"/>
    <property type="molecule type" value="Genomic_DNA"/>
</dbReference>
<dbReference type="InterPro" id="IPR027267">
    <property type="entry name" value="AH/BAR_dom_sf"/>
</dbReference>
<dbReference type="OrthoDB" id="4062681at2759"/>
<sequence>MKFMSSEVVDPQFTELLFKFSFVVSNTESLLHACEQYKRSLRCFFTESIKILEIFHQVLDGRDVISQSFPNNSPYTSSNLPEGLIRGSQSSPPFAEWWSASEDYCSTPNIGRLRRQVIVIVHRAEQDLLFFEKGVQAPLSQLITISRNVSRTVSRRAAANAELGLLATRYHELFCNRALEKKNVKRQQEEESVIKKLQISLEKFDTLNELCKDGLVKFLELSGQLLDGWFHNYYYTNLRISYALHHFSWSVPEFRKIGISNPSSEDRTTNVDQPTTVFVPTSGICQEFHVAHDAVSKHVASVINGLDK</sequence>
<evidence type="ECO:0000313" key="2">
    <source>
        <dbReference type="Proteomes" id="UP000301737"/>
    </source>
</evidence>
<name>A0A4C2E353_9SACH</name>
<dbReference type="Gene3D" id="1.20.1270.60">
    <property type="entry name" value="Arfaptin homology (AH) domain/BAR domain"/>
    <property type="match status" value="1"/>
</dbReference>
<keyword evidence="2" id="KW-1185">Reference proteome</keyword>